<evidence type="ECO:0000313" key="2">
    <source>
        <dbReference type="Proteomes" id="UP000065807"/>
    </source>
</evidence>
<accession>A0A0K2SJ17</accession>
<protein>
    <recommendedName>
        <fullName evidence="3">Outer membrane lipoprotein-sorting protein</fullName>
    </recommendedName>
</protein>
<gene>
    <name evidence="1" type="ORF">LIP_1165</name>
</gene>
<proteinExistence type="predicted"/>
<reference evidence="2" key="2">
    <citation type="journal article" date="2016" name="Int. J. Syst. Evol. Microbiol.">
        <title>Complete genome sequence and cell structure of Limnochorda pilosa, a Gram-negative spore-former within the phylum Firmicutes.</title>
        <authorList>
            <person name="Watanabe M."/>
            <person name="Kojima H."/>
            <person name="Fukui M."/>
        </authorList>
    </citation>
    <scope>NUCLEOTIDE SEQUENCE [LARGE SCALE GENOMIC DNA]</scope>
    <source>
        <strain evidence="2">HC45</strain>
    </source>
</reference>
<dbReference type="AlphaFoldDB" id="A0A0K2SJ17"/>
<reference evidence="2" key="1">
    <citation type="submission" date="2015-07" db="EMBL/GenBank/DDBJ databases">
        <title>Complete genome sequence and phylogenetic analysis of Limnochorda pilosa.</title>
        <authorList>
            <person name="Watanabe M."/>
            <person name="Kojima H."/>
            <person name="Fukui M."/>
        </authorList>
    </citation>
    <scope>NUCLEOTIDE SEQUENCE [LARGE SCALE GENOMIC DNA]</scope>
    <source>
        <strain evidence="2">HC45</strain>
    </source>
</reference>
<dbReference type="STRING" id="1555112.LIP_1165"/>
<evidence type="ECO:0008006" key="3">
    <source>
        <dbReference type="Google" id="ProtNLM"/>
    </source>
</evidence>
<dbReference type="Gene3D" id="2.50.20.10">
    <property type="entry name" value="Lipoprotein localisation LolA/LolB/LppX"/>
    <property type="match status" value="1"/>
</dbReference>
<name>A0A0K2SJ17_LIMPI</name>
<sequence>MGPPKGRVVKVLAVLVLFAWIARVEAAVQPLRPDEVPEALARVAHANRIYDRDMTVRQEYDVRALLMRWQFTGTVRKEGAEAHVELQGAPSFFPEDLSTTLFDVAQWLETFDVEYQGLEAVEGRTHHVFRGEPRRDDGSSTRWGTIWVDPETFLIDRILVQYWWGRVTIQQGFRTEGEYVLLDRQSARIDPLGIRAEVRWKDYRFVDRR</sequence>
<dbReference type="KEGG" id="lpil:LIP_1165"/>
<keyword evidence="2" id="KW-1185">Reference proteome</keyword>
<dbReference type="Proteomes" id="UP000065807">
    <property type="component" value="Chromosome"/>
</dbReference>
<dbReference type="RefSeq" id="WP_144440344.1">
    <property type="nucleotide sequence ID" value="NZ_AP014924.1"/>
</dbReference>
<organism evidence="1 2">
    <name type="scientific">Limnochorda pilosa</name>
    <dbReference type="NCBI Taxonomy" id="1555112"/>
    <lineage>
        <taxon>Bacteria</taxon>
        <taxon>Bacillati</taxon>
        <taxon>Bacillota</taxon>
        <taxon>Limnochordia</taxon>
        <taxon>Limnochordales</taxon>
        <taxon>Limnochordaceae</taxon>
        <taxon>Limnochorda</taxon>
    </lineage>
</organism>
<evidence type="ECO:0000313" key="1">
    <source>
        <dbReference type="EMBL" id="BAS27022.1"/>
    </source>
</evidence>
<dbReference type="EMBL" id="AP014924">
    <property type="protein sequence ID" value="BAS27022.1"/>
    <property type="molecule type" value="Genomic_DNA"/>
</dbReference>